<dbReference type="PANTHER" id="PTHR22635:SF0">
    <property type="entry name" value="RING FINGER PROTEIN 207"/>
    <property type="match status" value="1"/>
</dbReference>
<dbReference type="SMART" id="SM00184">
    <property type="entry name" value="RING"/>
    <property type="match status" value="1"/>
</dbReference>
<keyword evidence="3 5" id="KW-0863">Zinc-finger</keyword>
<feature type="region of interest" description="Disordered" evidence="7">
    <location>
        <begin position="50"/>
        <end position="73"/>
    </location>
</feature>
<feature type="compositionally biased region" description="Basic and acidic residues" evidence="7">
    <location>
        <begin position="975"/>
        <end position="987"/>
    </location>
</feature>
<feature type="region of interest" description="Disordered" evidence="7">
    <location>
        <begin position="666"/>
        <end position="704"/>
    </location>
</feature>
<feature type="compositionally biased region" description="Basic and acidic residues" evidence="7">
    <location>
        <begin position="844"/>
        <end position="854"/>
    </location>
</feature>
<keyword evidence="6" id="KW-0175">Coiled coil</keyword>
<dbReference type="InterPro" id="IPR018957">
    <property type="entry name" value="Znf_C3HC4_RING-type"/>
</dbReference>
<dbReference type="InterPro" id="IPR039320">
    <property type="entry name" value="RNF207"/>
</dbReference>
<dbReference type="AlphaFoldDB" id="A0A310S889"/>
<dbReference type="PANTHER" id="PTHR22635">
    <property type="entry name" value="RING FINGER PROTEIN 207"/>
    <property type="match status" value="1"/>
</dbReference>
<dbReference type="InterPro" id="IPR000315">
    <property type="entry name" value="Znf_B-box"/>
</dbReference>
<dbReference type="Proteomes" id="UP000250275">
    <property type="component" value="Unassembled WGS sequence"/>
</dbReference>
<evidence type="ECO:0000256" key="5">
    <source>
        <dbReference type="PROSITE-ProRule" id="PRU00024"/>
    </source>
</evidence>
<dbReference type="InterPro" id="IPR017907">
    <property type="entry name" value="Znf_RING_CS"/>
</dbReference>
<dbReference type="GO" id="GO:0048471">
    <property type="term" value="C:perinuclear region of cytoplasm"/>
    <property type="evidence" value="ECO:0007669"/>
    <property type="project" value="TreeGrafter"/>
</dbReference>
<feature type="compositionally biased region" description="Basic and acidic residues" evidence="7">
    <location>
        <begin position="743"/>
        <end position="765"/>
    </location>
</feature>
<reference evidence="10 11" key="1">
    <citation type="submission" date="2015-07" db="EMBL/GenBank/DDBJ databases">
        <title>The genome of Eufriesea mexicana.</title>
        <authorList>
            <person name="Pan H."/>
            <person name="Kapheim K."/>
        </authorList>
    </citation>
    <scope>NUCLEOTIDE SEQUENCE [LARGE SCALE GENOMIC DNA]</scope>
    <source>
        <strain evidence="10">0111107269</strain>
        <tissue evidence="10">Whole body</tissue>
    </source>
</reference>
<gene>
    <name evidence="10" type="ORF">WN48_08148</name>
</gene>
<dbReference type="PROSITE" id="PS50119">
    <property type="entry name" value="ZF_BBOX"/>
    <property type="match status" value="1"/>
</dbReference>
<sequence length="1018" mass="114152">MLHTPALCKHNHIAAECWRGRQARSCNDSDCRAHPPVVCTDWHPGRLMSTDPRVAPDASPARGPPEIPMHYETDSGRNECRRRAVRMTYEAWSCRVHGKWPPLVWPTMANSAETTVDGVDVSENDGTSVTGGGLRNPLICGICHNYYNEPCLLSCFHTFCARCIRGPHLEGKVSCPFCGQQTQLKDGAQLPPPDQLIRQLVELANSENPPCANCDKRDKSTMFFCTTCGQALCTDCREHTHRAKMFSTHEVLHMSKCAKDTQRRCPTHGEQYIMYSQSAKCMLCATCVRDIPADARLHCVDIESAWQQASKKLERAVNSICELQVGVQDGVLALKSQLDELRHSLDSEKRALNSFCQGMQEAISKTHGSVLTELQRQIETKERMVRSQMLSLSSALPVLQMHIVLSTVFTSGATKYQFLELAHPMLERLIRVAQLGYPSKPPLLTAHLKTNYKNEFARALQPYIGQAQTPKESLYDQTHTMAQQDPPVIQSSKSAQRISAKSGTDGGSFSSHCRTFDTQLKELNQQLLTVKERLEELQRDVTLLRRANTPPLGTRYEQVARDCRVLEQQLEHYQLELDRARNVFDTFWDEQLCRIRIEKEIFHSQMDDILSLRNQVKQLQNLAQQLEPFVKSFATGVTAGEVSMTASDVANNQHLQALLHLARLHMQESSQPQTQAPTKDHRHSRTTATSADNALYMKETKEVPRCRTPANVEAALDSSGNIIVYGTVKSSDPKRGVLSQLIEKARSKEDRKKSPGREESRDRSQSRRPRKSPDSTKPMTPHGHWSAGKMRSLYRSLKGGSGDNSAEGLDQPERCTDSQQPQSHTTAGEEGEYQRISEASSTGEAKKRVQAEVHAVPDEQSITIGKGSKVYPASDSEDVFYADEKASVEVRRRRRASCDSLSTTGSGSRRSSIVDGTVGQSAQDPRKTLVLLIRPTPKSSFLVQKQRSWETFPRPKSKRSVTTSEGAASSLSQLKKTDSFEGHEETVRTLVAAVQETRSHLHHRHVHQHRHHRKSKTN</sequence>
<feature type="domain" description="RING-type" evidence="8">
    <location>
        <begin position="140"/>
        <end position="178"/>
    </location>
</feature>
<dbReference type="GO" id="GO:0008270">
    <property type="term" value="F:zinc ion binding"/>
    <property type="evidence" value="ECO:0007669"/>
    <property type="project" value="UniProtKB-KW"/>
</dbReference>
<dbReference type="PROSITE" id="PS50089">
    <property type="entry name" value="ZF_RING_2"/>
    <property type="match status" value="1"/>
</dbReference>
<dbReference type="Pfam" id="PF00097">
    <property type="entry name" value="zf-C3HC4"/>
    <property type="match status" value="1"/>
</dbReference>
<feature type="compositionally biased region" description="Polar residues" evidence="7">
    <location>
        <begin position="960"/>
        <end position="974"/>
    </location>
</feature>
<feature type="region of interest" description="Disordered" evidence="7">
    <location>
        <begin position="949"/>
        <end position="1018"/>
    </location>
</feature>
<evidence type="ECO:0000259" key="9">
    <source>
        <dbReference type="PROSITE" id="PS50119"/>
    </source>
</evidence>
<dbReference type="GO" id="GO:0030544">
    <property type="term" value="F:Hsp70 protein binding"/>
    <property type="evidence" value="ECO:0007669"/>
    <property type="project" value="InterPro"/>
</dbReference>
<evidence type="ECO:0000313" key="10">
    <source>
        <dbReference type="EMBL" id="OAD54314.1"/>
    </source>
</evidence>
<dbReference type="SMART" id="SM00336">
    <property type="entry name" value="BBOX"/>
    <property type="match status" value="1"/>
</dbReference>
<feature type="compositionally biased region" description="Basic residues" evidence="7">
    <location>
        <begin position="1000"/>
        <end position="1018"/>
    </location>
</feature>
<evidence type="ECO:0000256" key="7">
    <source>
        <dbReference type="SAM" id="MobiDB-lite"/>
    </source>
</evidence>
<keyword evidence="4" id="KW-0862">Zinc</keyword>
<feature type="domain" description="B box-type" evidence="9">
    <location>
        <begin position="206"/>
        <end position="254"/>
    </location>
</feature>
<evidence type="ECO:0000256" key="1">
    <source>
        <dbReference type="ARBA" id="ARBA00021526"/>
    </source>
</evidence>
<name>A0A310S889_9HYME</name>
<organism evidence="10 11">
    <name type="scientific">Eufriesea mexicana</name>
    <dbReference type="NCBI Taxonomy" id="516756"/>
    <lineage>
        <taxon>Eukaryota</taxon>
        <taxon>Metazoa</taxon>
        <taxon>Ecdysozoa</taxon>
        <taxon>Arthropoda</taxon>
        <taxon>Hexapoda</taxon>
        <taxon>Insecta</taxon>
        <taxon>Pterygota</taxon>
        <taxon>Neoptera</taxon>
        <taxon>Endopterygota</taxon>
        <taxon>Hymenoptera</taxon>
        <taxon>Apocrita</taxon>
        <taxon>Aculeata</taxon>
        <taxon>Apoidea</taxon>
        <taxon>Anthophila</taxon>
        <taxon>Apidae</taxon>
        <taxon>Eufriesea</taxon>
    </lineage>
</organism>
<dbReference type="EMBL" id="KQ764883">
    <property type="protein sequence ID" value="OAD54314.1"/>
    <property type="molecule type" value="Genomic_DNA"/>
</dbReference>
<dbReference type="OrthoDB" id="9049620at2759"/>
<feature type="compositionally biased region" description="Low complexity" evidence="7">
    <location>
        <begin position="902"/>
        <end position="911"/>
    </location>
</feature>
<keyword evidence="2" id="KW-0479">Metal-binding</keyword>
<keyword evidence="11" id="KW-1185">Reference proteome</keyword>
<dbReference type="InterPro" id="IPR013083">
    <property type="entry name" value="Znf_RING/FYVE/PHD"/>
</dbReference>
<dbReference type="Gene3D" id="1.20.58.1540">
    <property type="entry name" value="Actin interacting protein 3, C-terminal domain"/>
    <property type="match status" value="1"/>
</dbReference>
<evidence type="ECO:0000259" key="8">
    <source>
        <dbReference type="PROSITE" id="PS50089"/>
    </source>
</evidence>
<dbReference type="GO" id="GO:0044325">
    <property type="term" value="F:transmembrane transporter binding"/>
    <property type="evidence" value="ECO:0007669"/>
    <property type="project" value="TreeGrafter"/>
</dbReference>
<dbReference type="GO" id="GO:0005634">
    <property type="term" value="C:nucleus"/>
    <property type="evidence" value="ECO:0007669"/>
    <property type="project" value="UniProtKB-ARBA"/>
</dbReference>
<feature type="coiled-coil region" evidence="6">
    <location>
        <begin position="520"/>
        <end position="583"/>
    </location>
</feature>
<feature type="region of interest" description="Disordered" evidence="7">
    <location>
        <begin position="891"/>
        <end position="921"/>
    </location>
</feature>
<dbReference type="Gene3D" id="3.30.160.60">
    <property type="entry name" value="Classic Zinc Finger"/>
    <property type="match status" value="1"/>
</dbReference>
<evidence type="ECO:0000256" key="4">
    <source>
        <dbReference type="ARBA" id="ARBA00022833"/>
    </source>
</evidence>
<evidence type="ECO:0000256" key="2">
    <source>
        <dbReference type="ARBA" id="ARBA00022723"/>
    </source>
</evidence>
<dbReference type="PROSITE" id="PS00518">
    <property type="entry name" value="ZF_RING_1"/>
    <property type="match status" value="1"/>
</dbReference>
<protein>
    <recommendedName>
        <fullName evidence="1">RING finger protein 207</fullName>
    </recommendedName>
</protein>
<dbReference type="Pfam" id="PF00643">
    <property type="entry name" value="zf-B_box"/>
    <property type="match status" value="1"/>
</dbReference>
<dbReference type="Gene3D" id="3.30.40.10">
    <property type="entry name" value="Zinc/RING finger domain, C3HC4 (zinc finger)"/>
    <property type="match status" value="1"/>
</dbReference>
<feature type="compositionally biased region" description="Polar residues" evidence="7">
    <location>
        <begin position="667"/>
        <end position="677"/>
    </location>
</feature>
<evidence type="ECO:0000313" key="11">
    <source>
        <dbReference type="Proteomes" id="UP000250275"/>
    </source>
</evidence>
<evidence type="ECO:0000256" key="6">
    <source>
        <dbReference type="SAM" id="Coils"/>
    </source>
</evidence>
<dbReference type="InterPro" id="IPR001841">
    <property type="entry name" value="Znf_RING"/>
</dbReference>
<evidence type="ECO:0000256" key="3">
    <source>
        <dbReference type="ARBA" id="ARBA00022771"/>
    </source>
</evidence>
<feature type="compositionally biased region" description="Polar residues" evidence="7">
    <location>
        <begin position="817"/>
        <end position="826"/>
    </location>
</feature>
<proteinExistence type="predicted"/>
<feature type="region of interest" description="Disordered" evidence="7">
    <location>
        <begin position="742"/>
        <end position="854"/>
    </location>
</feature>
<accession>A0A310S889</accession>
<dbReference type="CDD" id="cd19814">
    <property type="entry name" value="Bbox1_RNF207-like"/>
    <property type="match status" value="1"/>
</dbReference>
<dbReference type="SUPFAM" id="SSF57850">
    <property type="entry name" value="RING/U-box"/>
    <property type="match status" value="1"/>
</dbReference>